<dbReference type="SUPFAM" id="SSF53448">
    <property type="entry name" value="Nucleotide-diphospho-sugar transferases"/>
    <property type="match status" value="1"/>
</dbReference>
<dbReference type="Gene3D" id="3.90.550.10">
    <property type="entry name" value="Spore Coat Polysaccharide Biosynthesis Protein SpsA, Chain A"/>
    <property type="match status" value="1"/>
</dbReference>
<dbReference type="PANTHER" id="PTHR43584:SF5">
    <property type="entry name" value="PROTEIN LICC"/>
    <property type="match status" value="1"/>
</dbReference>
<dbReference type="EMBL" id="JARFYN010000036">
    <property type="protein sequence ID" value="MDL2408591.1"/>
    <property type="molecule type" value="Genomic_DNA"/>
</dbReference>
<organism evidence="4 5">
    <name type="scientific">Rhizobium calliandrae</name>
    <dbReference type="NCBI Taxonomy" id="1312182"/>
    <lineage>
        <taxon>Bacteria</taxon>
        <taxon>Pseudomonadati</taxon>
        <taxon>Pseudomonadota</taxon>
        <taxon>Alphaproteobacteria</taxon>
        <taxon>Hyphomicrobiales</taxon>
        <taxon>Rhizobiaceae</taxon>
        <taxon>Rhizobium/Agrobacterium group</taxon>
        <taxon>Rhizobium</taxon>
    </lineage>
</organism>
<dbReference type="Proteomes" id="UP001172630">
    <property type="component" value="Unassembled WGS sequence"/>
</dbReference>
<feature type="domain" description="Nucleotidyl transferase" evidence="3">
    <location>
        <begin position="10"/>
        <end position="134"/>
    </location>
</feature>
<protein>
    <submittedName>
        <fullName evidence="4">Phosphocholine cytidylyltransferase family protein</fullName>
    </submittedName>
</protein>
<evidence type="ECO:0000313" key="4">
    <source>
        <dbReference type="EMBL" id="MDL2408591.1"/>
    </source>
</evidence>
<gene>
    <name evidence="4" type="ORF">PY650_23675</name>
</gene>
<dbReference type="Pfam" id="PF00483">
    <property type="entry name" value="NTP_transferase"/>
    <property type="match status" value="1"/>
</dbReference>
<comment type="caution">
    <text evidence="4">The sequence shown here is derived from an EMBL/GenBank/DDBJ whole genome shotgun (WGS) entry which is preliminary data.</text>
</comment>
<dbReference type="InterPro" id="IPR029044">
    <property type="entry name" value="Nucleotide-diphossugar_trans"/>
</dbReference>
<accession>A0ABT7KIY4</accession>
<name>A0ABT7KIY4_9HYPH</name>
<evidence type="ECO:0000256" key="1">
    <source>
        <dbReference type="ARBA" id="ARBA00022679"/>
    </source>
</evidence>
<sequence>MSARSSAKRAIILAAGTGSRLLPLTELRPKPLVEVGGTPILFNALRCLRAIGVEEVTIVVGHRKDAIEYACGRQFDGVAVQYVESDCFGATGSAHSLWLAREYLLSGDCYVLEADIYFEEAALRRLAAHMADNVTAVASFDTAMEGSAVVLDELGSVAEYRLKQTAAGLLKIASPTYKTMNLSRFSRATSAELLLPALSGEIQSGKVGSYLEEILTRLVAEQGLIIEPVLCDGIRWYEIDTPEDLWRAEAIFAGIVGGTHCSRGSC</sequence>
<dbReference type="InterPro" id="IPR005835">
    <property type="entry name" value="NTP_transferase_dom"/>
</dbReference>
<dbReference type="RefSeq" id="WP_285882030.1">
    <property type="nucleotide sequence ID" value="NZ_JARFYN010000036.1"/>
</dbReference>
<reference evidence="4" key="1">
    <citation type="submission" date="2023-06" db="EMBL/GenBank/DDBJ databases">
        <title>Phylogenetic Diversity of Rhizobium strains.</title>
        <authorList>
            <person name="Moura F.T."/>
            <person name="Helene L.C.F."/>
            <person name="Hungria M."/>
        </authorList>
    </citation>
    <scope>NUCLEOTIDE SEQUENCE</scope>
    <source>
        <strain evidence="4">CCGE524</strain>
    </source>
</reference>
<keyword evidence="5" id="KW-1185">Reference proteome</keyword>
<evidence type="ECO:0000313" key="5">
    <source>
        <dbReference type="Proteomes" id="UP001172630"/>
    </source>
</evidence>
<dbReference type="PANTHER" id="PTHR43584">
    <property type="entry name" value="NUCLEOTIDYL TRANSFERASE"/>
    <property type="match status" value="1"/>
</dbReference>
<keyword evidence="2 4" id="KW-0548">Nucleotidyltransferase</keyword>
<evidence type="ECO:0000259" key="3">
    <source>
        <dbReference type="Pfam" id="PF00483"/>
    </source>
</evidence>
<dbReference type="GO" id="GO:0016779">
    <property type="term" value="F:nucleotidyltransferase activity"/>
    <property type="evidence" value="ECO:0007669"/>
    <property type="project" value="UniProtKB-KW"/>
</dbReference>
<dbReference type="CDD" id="cd02523">
    <property type="entry name" value="PC_cytidylyltransferase"/>
    <property type="match status" value="1"/>
</dbReference>
<keyword evidence="1" id="KW-0808">Transferase</keyword>
<evidence type="ECO:0000256" key="2">
    <source>
        <dbReference type="ARBA" id="ARBA00022695"/>
    </source>
</evidence>
<proteinExistence type="predicted"/>
<dbReference type="InterPro" id="IPR050065">
    <property type="entry name" value="GlmU-like"/>
</dbReference>